<feature type="binding site" evidence="8">
    <location>
        <position position="42"/>
    </location>
    <ligand>
        <name>Zn(2+)</name>
        <dbReference type="ChEBI" id="CHEBI:29105"/>
    </ligand>
</feature>
<feature type="domain" description="Deacetylase sirtuin-type" evidence="10">
    <location>
        <begin position="1"/>
        <end position="182"/>
    </location>
</feature>
<evidence type="ECO:0000313" key="11">
    <source>
        <dbReference type="EMBL" id="KAJ8980182.1"/>
    </source>
</evidence>
<evidence type="ECO:0000256" key="2">
    <source>
        <dbReference type="ARBA" id="ARBA00022679"/>
    </source>
</evidence>
<gene>
    <name evidence="11" type="ORF">NQ317_011427</name>
</gene>
<evidence type="ECO:0000256" key="7">
    <source>
        <dbReference type="ARBA" id="ARBA00048905"/>
    </source>
</evidence>
<evidence type="ECO:0000259" key="10">
    <source>
        <dbReference type="PROSITE" id="PS50305"/>
    </source>
</evidence>
<dbReference type="EMBL" id="JAPWTJ010000281">
    <property type="protein sequence ID" value="KAJ8980182.1"/>
    <property type="molecule type" value="Genomic_DNA"/>
</dbReference>
<evidence type="ECO:0000256" key="1">
    <source>
        <dbReference type="ARBA" id="ARBA00001947"/>
    </source>
</evidence>
<accession>A0ABQ9JS29</accession>
<dbReference type="Proteomes" id="UP001162164">
    <property type="component" value="Unassembled WGS sequence"/>
</dbReference>
<comment type="catalytic activity">
    <reaction evidence="7">
        <text>N(6)-tetradecanoyl-L-lysyl-[protein] + NAD(+) + H2O = 2''-O-tetradecanoyl-ADP-D-ribose + nicotinamide + L-lysyl-[protein]</text>
        <dbReference type="Rhea" id="RHEA:70567"/>
        <dbReference type="Rhea" id="RHEA-COMP:9752"/>
        <dbReference type="Rhea" id="RHEA-COMP:15437"/>
        <dbReference type="ChEBI" id="CHEBI:15377"/>
        <dbReference type="ChEBI" id="CHEBI:17154"/>
        <dbReference type="ChEBI" id="CHEBI:29969"/>
        <dbReference type="ChEBI" id="CHEBI:57540"/>
        <dbReference type="ChEBI" id="CHEBI:141129"/>
        <dbReference type="ChEBI" id="CHEBI:189674"/>
    </reaction>
    <physiologicalReaction direction="left-to-right" evidence="7">
        <dbReference type="Rhea" id="RHEA:70568"/>
    </physiologicalReaction>
</comment>
<feature type="binding site" evidence="8">
    <location>
        <position position="45"/>
    </location>
    <ligand>
        <name>Zn(2+)</name>
        <dbReference type="ChEBI" id="CHEBI:29105"/>
    </ligand>
</feature>
<dbReference type="Gene3D" id="3.40.50.1220">
    <property type="entry name" value="TPP-binding domain"/>
    <property type="match status" value="1"/>
</dbReference>
<keyword evidence="2" id="KW-0808">Transferase</keyword>
<dbReference type="Pfam" id="PF02146">
    <property type="entry name" value="SIR2"/>
    <property type="match status" value="1"/>
</dbReference>
<dbReference type="SUPFAM" id="SSF52467">
    <property type="entry name" value="DHS-like NAD/FAD-binding domain"/>
    <property type="match status" value="1"/>
</dbReference>
<dbReference type="InterPro" id="IPR029035">
    <property type="entry name" value="DHS-like_NAD/FAD-binding_dom"/>
</dbReference>
<dbReference type="PROSITE" id="PS50305">
    <property type="entry name" value="SIRTUIN"/>
    <property type="match status" value="1"/>
</dbReference>
<feature type="active site" description="Proton acceptor" evidence="8">
    <location>
        <position position="34"/>
    </location>
</feature>
<dbReference type="Gene3D" id="3.30.1600.10">
    <property type="entry name" value="SIR2/SIRT2 'Small Domain"/>
    <property type="match status" value="1"/>
</dbReference>
<keyword evidence="3 8" id="KW-0479">Metal-binding</keyword>
<comment type="caution">
    <text evidence="11">The sequence shown here is derived from an EMBL/GenBank/DDBJ whole genome shotgun (WGS) entry which is preliminary data.</text>
</comment>
<dbReference type="InterPro" id="IPR050134">
    <property type="entry name" value="NAD-dep_sirtuin_deacylases"/>
</dbReference>
<organism evidence="11 12">
    <name type="scientific">Molorchus minor</name>
    <dbReference type="NCBI Taxonomy" id="1323400"/>
    <lineage>
        <taxon>Eukaryota</taxon>
        <taxon>Metazoa</taxon>
        <taxon>Ecdysozoa</taxon>
        <taxon>Arthropoda</taxon>
        <taxon>Hexapoda</taxon>
        <taxon>Insecta</taxon>
        <taxon>Pterygota</taxon>
        <taxon>Neoptera</taxon>
        <taxon>Endopterygota</taxon>
        <taxon>Coleoptera</taxon>
        <taxon>Polyphaga</taxon>
        <taxon>Cucujiformia</taxon>
        <taxon>Chrysomeloidea</taxon>
        <taxon>Cerambycidae</taxon>
        <taxon>Lamiinae</taxon>
        <taxon>Monochamini</taxon>
        <taxon>Molorchus</taxon>
    </lineage>
</organism>
<keyword evidence="12" id="KW-1185">Reference proteome</keyword>
<evidence type="ECO:0000256" key="6">
    <source>
        <dbReference type="ARBA" id="ARBA00048378"/>
    </source>
</evidence>
<evidence type="ECO:0000256" key="4">
    <source>
        <dbReference type="ARBA" id="ARBA00022833"/>
    </source>
</evidence>
<dbReference type="InterPro" id="IPR003000">
    <property type="entry name" value="Sirtuin"/>
</dbReference>
<keyword evidence="4 8" id="KW-0862">Zinc</keyword>
<evidence type="ECO:0000313" key="12">
    <source>
        <dbReference type="Proteomes" id="UP001162164"/>
    </source>
</evidence>
<proteinExistence type="predicted"/>
<dbReference type="PANTHER" id="PTHR11085:SF6">
    <property type="entry name" value="NAD-DEPENDENT PROTEIN DEACETYLASE SIRTUIN-2"/>
    <property type="match status" value="1"/>
</dbReference>
<dbReference type="InterPro" id="IPR026590">
    <property type="entry name" value="Ssirtuin_cat_dom"/>
</dbReference>
<comment type="catalytic activity">
    <reaction evidence="6">
        <text>N(6)-hexadecanoyl-L-lysyl-[protein] + NAD(+) + H2O = 2''-O-hexadecanoyl-ADP-D-ribose + nicotinamide + L-lysyl-[protein]</text>
        <dbReference type="Rhea" id="RHEA:70563"/>
        <dbReference type="Rhea" id="RHEA-COMP:9752"/>
        <dbReference type="Rhea" id="RHEA-COMP:14175"/>
        <dbReference type="ChEBI" id="CHEBI:15377"/>
        <dbReference type="ChEBI" id="CHEBI:17154"/>
        <dbReference type="ChEBI" id="CHEBI:29969"/>
        <dbReference type="ChEBI" id="CHEBI:57540"/>
        <dbReference type="ChEBI" id="CHEBI:138936"/>
        <dbReference type="ChEBI" id="CHEBI:189673"/>
    </reaction>
    <physiologicalReaction direction="left-to-right" evidence="6">
        <dbReference type="Rhea" id="RHEA:70564"/>
    </physiologicalReaction>
</comment>
<evidence type="ECO:0000256" key="8">
    <source>
        <dbReference type="PROSITE-ProRule" id="PRU00236"/>
    </source>
</evidence>
<sequence length="225" mass="25276">MLHDKGLLLRHYTQNIDTLERVAKIPDEKLVEAHGTFHTGHCTACKEEYTQNWMKERIFKDDVPICEKCPGVVKPDIVFFGENLPDKFHKMLKKDFTKCDLLIILGSSLAVQPFASLVDRVPDHVPRLLINREKAGHRTGIMAMLGIGGGLDFDGKNNTRDVLWIGDCDEGCQLLADKLGWTEELIALSQKEHEQIDKEAEKERSDSKKAGDSSSKTDCGDGEKN</sequence>
<protein>
    <recommendedName>
        <fullName evidence="10">Deacetylase sirtuin-type domain-containing protein</fullName>
    </recommendedName>
</protein>
<reference evidence="11" key="1">
    <citation type="journal article" date="2023" name="Insect Mol. Biol.">
        <title>Genome sequencing provides insights into the evolution of gene families encoding plant cell wall-degrading enzymes in longhorned beetles.</title>
        <authorList>
            <person name="Shin N.R."/>
            <person name="Okamura Y."/>
            <person name="Kirsch R."/>
            <person name="Pauchet Y."/>
        </authorList>
    </citation>
    <scope>NUCLEOTIDE SEQUENCE</scope>
    <source>
        <strain evidence="11">MMC_N1</strain>
    </source>
</reference>
<evidence type="ECO:0000256" key="9">
    <source>
        <dbReference type="SAM" id="MobiDB-lite"/>
    </source>
</evidence>
<feature type="binding site" evidence="8">
    <location>
        <position position="69"/>
    </location>
    <ligand>
        <name>Zn(2+)</name>
        <dbReference type="ChEBI" id="CHEBI:29105"/>
    </ligand>
</feature>
<feature type="compositionally biased region" description="Basic and acidic residues" evidence="9">
    <location>
        <begin position="192"/>
        <end position="211"/>
    </location>
</feature>
<keyword evidence="5" id="KW-0520">NAD</keyword>
<comment type="cofactor">
    <cofactor evidence="1">
        <name>Zn(2+)</name>
        <dbReference type="ChEBI" id="CHEBI:29105"/>
    </cofactor>
</comment>
<evidence type="ECO:0000256" key="5">
    <source>
        <dbReference type="ARBA" id="ARBA00023027"/>
    </source>
</evidence>
<dbReference type="PANTHER" id="PTHR11085">
    <property type="entry name" value="NAD-DEPENDENT PROTEIN DEACYLASE SIRTUIN-5, MITOCHONDRIAL-RELATED"/>
    <property type="match status" value="1"/>
</dbReference>
<feature type="region of interest" description="Disordered" evidence="9">
    <location>
        <begin position="192"/>
        <end position="225"/>
    </location>
</feature>
<name>A0ABQ9JS29_9CUCU</name>
<dbReference type="InterPro" id="IPR026591">
    <property type="entry name" value="Sirtuin_cat_small_dom_sf"/>
</dbReference>
<feature type="binding site" evidence="8">
    <location>
        <position position="66"/>
    </location>
    <ligand>
        <name>Zn(2+)</name>
        <dbReference type="ChEBI" id="CHEBI:29105"/>
    </ligand>
</feature>
<evidence type="ECO:0000256" key="3">
    <source>
        <dbReference type="ARBA" id="ARBA00022723"/>
    </source>
</evidence>